<evidence type="ECO:0000313" key="3">
    <source>
        <dbReference type="Proteomes" id="UP001254165"/>
    </source>
</evidence>
<proteinExistence type="predicted"/>
<accession>A0ABU3NK84</accession>
<dbReference type="InterPro" id="IPR008984">
    <property type="entry name" value="SMAD_FHA_dom_sf"/>
</dbReference>
<dbReference type="EMBL" id="JAUHMF010000001">
    <property type="protein sequence ID" value="MDT8897263.1"/>
    <property type="molecule type" value="Genomic_DNA"/>
</dbReference>
<dbReference type="InterPro" id="IPR050923">
    <property type="entry name" value="Cell_Proc_Reg/RNA_Proc"/>
</dbReference>
<comment type="caution">
    <text evidence="2">The sequence shown here is derived from an EMBL/GenBank/DDBJ whole genome shotgun (WGS) entry which is preliminary data.</text>
</comment>
<protein>
    <submittedName>
        <fullName evidence="2">FHA domain-containing protein</fullName>
    </submittedName>
</protein>
<feature type="domain" description="FHA" evidence="1">
    <location>
        <begin position="60"/>
        <end position="119"/>
    </location>
</feature>
<sequence length="145" mass="15947">MDRSATQTFNMVQSDYFERKRSKPLSPVIEKGESPATATAVALRIVDSDEIIHLGGRSEVTLGRVVEGQPILPDIDLSPYEAYTQGVSRLHAAIKITPQRVSIMDLGSSNGTRVNGQKIMPHVEYPLNDHDIVALGKLKIQVIIQ</sequence>
<dbReference type="InterPro" id="IPR000253">
    <property type="entry name" value="FHA_dom"/>
</dbReference>
<dbReference type="CDD" id="cd00060">
    <property type="entry name" value="FHA"/>
    <property type="match status" value="1"/>
</dbReference>
<gene>
    <name evidence="2" type="ORF">QYE77_03220</name>
</gene>
<dbReference type="Pfam" id="PF00498">
    <property type="entry name" value="FHA"/>
    <property type="match status" value="1"/>
</dbReference>
<evidence type="ECO:0000259" key="1">
    <source>
        <dbReference type="PROSITE" id="PS50006"/>
    </source>
</evidence>
<dbReference type="Gene3D" id="2.60.200.20">
    <property type="match status" value="1"/>
</dbReference>
<reference evidence="2 3" key="1">
    <citation type="submission" date="2023-07" db="EMBL/GenBank/DDBJ databases">
        <title>Novel species of Thermanaerothrix with wide hydrolytic capabilities.</title>
        <authorList>
            <person name="Zayulina K.S."/>
            <person name="Podosokorskaya O.A."/>
            <person name="Elcheninov A.G."/>
        </authorList>
    </citation>
    <scope>NUCLEOTIDE SEQUENCE [LARGE SCALE GENOMIC DNA]</scope>
    <source>
        <strain evidence="2 3">4228-RoL</strain>
    </source>
</reference>
<dbReference type="Proteomes" id="UP001254165">
    <property type="component" value="Unassembled WGS sequence"/>
</dbReference>
<name>A0ABU3NK84_9CHLR</name>
<dbReference type="RefSeq" id="WP_315623916.1">
    <property type="nucleotide sequence ID" value="NZ_JAUHMF010000001.1"/>
</dbReference>
<keyword evidence="3" id="KW-1185">Reference proteome</keyword>
<dbReference type="SUPFAM" id="SSF49879">
    <property type="entry name" value="SMAD/FHA domain"/>
    <property type="match status" value="1"/>
</dbReference>
<evidence type="ECO:0000313" key="2">
    <source>
        <dbReference type="EMBL" id="MDT8897263.1"/>
    </source>
</evidence>
<organism evidence="2 3">
    <name type="scientific">Thermanaerothrix solaris</name>
    <dbReference type="NCBI Taxonomy" id="3058434"/>
    <lineage>
        <taxon>Bacteria</taxon>
        <taxon>Bacillati</taxon>
        <taxon>Chloroflexota</taxon>
        <taxon>Anaerolineae</taxon>
        <taxon>Anaerolineales</taxon>
        <taxon>Anaerolineaceae</taxon>
        <taxon>Thermanaerothrix</taxon>
    </lineage>
</organism>
<dbReference type="SMART" id="SM00240">
    <property type="entry name" value="FHA"/>
    <property type="match status" value="1"/>
</dbReference>
<dbReference type="PANTHER" id="PTHR23308">
    <property type="entry name" value="NUCLEAR INHIBITOR OF PROTEIN PHOSPHATASE-1"/>
    <property type="match status" value="1"/>
</dbReference>
<dbReference type="PROSITE" id="PS50006">
    <property type="entry name" value="FHA_DOMAIN"/>
    <property type="match status" value="1"/>
</dbReference>